<dbReference type="RefSeq" id="WP_013119279.1">
    <property type="nucleotide sequence ID" value="NC_014152.1"/>
</dbReference>
<evidence type="ECO:0000256" key="2">
    <source>
        <dbReference type="ARBA" id="ARBA00022598"/>
    </source>
</evidence>
<accession>D5XAF7</accession>
<dbReference type="EC" id="6.2.1.1" evidence="6"/>
<dbReference type="PANTHER" id="PTHR24095:SF14">
    <property type="entry name" value="ACETYL-COENZYME A SYNTHETASE 1"/>
    <property type="match status" value="1"/>
</dbReference>
<evidence type="ECO:0000313" key="10">
    <source>
        <dbReference type="EMBL" id="ADG81256.1"/>
    </source>
</evidence>
<dbReference type="AlphaFoldDB" id="D5XAF7"/>
<sequence>MDNTALENRVFNPPAEIAENANAKADIYEWAKKDRLGFWDAHAKELVTWFKPYDKILDDSNPPFYKWFVNGKLNVSYNCVDRHAKSNRRNKAAILYESEIGKKVCLTYGMLYREVNKFANVLAGLGVKKGDRVALYMPMIPEATVAMLACARIGAPHSLVFGGFSPESLRDRINDCGAKVLITSDGNFRRGKPFPLKENADKAMEDTPTIEKCIVVKNAENEVVMKEGRDLWYHELMATAANYYEPEVMDAEDMLFILYTSGTTGKPKGVVHTSGGYLVQTQATLKYVFDIKEDDVYWCTADIGWITGHSYVVYGPLALGTTVFMYDGTIDYPDKDRMWDMAERYGVTKFYTAPTAIRTWMKWGTEYVKKHDLSAIKILGSVGEPINPEAWMWYRENIGHGEAPIMDTWWQTETGAHMVTPLPGVTPLKPGTATVPFPGIEVDIVDENKNSVNEGYLVVKSPWPSMLRTVYGDDNRYIDQYWKKFGDFYFAGDGAKRDEMGYIWVTGRVDDVLNVSGHRLGTAEVESALVECEEVAEAAVVGKKHEVKGESVCAFVILKDGFEGSPELIEKLKKHVGVKIGPIAKPDDIIFTSSLPKTRSGKIMRRLLRDIAEGRAIGDVTTLADPGAMQEIAAKYAGKED</sequence>
<dbReference type="Pfam" id="PF16177">
    <property type="entry name" value="ACAS_N"/>
    <property type="match status" value="1"/>
</dbReference>
<dbReference type="InterPro" id="IPR025110">
    <property type="entry name" value="AMP-bd_C"/>
</dbReference>
<dbReference type="GO" id="GO:0005829">
    <property type="term" value="C:cytosol"/>
    <property type="evidence" value="ECO:0007669"/>
    <property type="project" value="TreeGrafter"/>
</dbReference>
<evidence type="ECO:0000259" key="8">
    <source>
        <dbReference type="Pfam" id="PF13193"/>
    </source>
</evidence>
<feature type="domain" description="AMP-dependent synthetase/ligase" evidence="7">
    <location>
        <begin position="82"/>
        <end position="463"/>
    </location>
</feature>
<dbReference type="HAMAP" id="MF_01123">
    <property type="entry name" value="Ac_CoA_synth"/>
    <property type="match status" value="1"/>
</dbReference>
<protein>
    <recommendedName>
        <fullName evidence="6">Acetyl-coenzyme A synthetase</fullName>
        <shortName evidence="6">AcCoA synthetase</shortName>
        <shortName evidence="6">Acs</shortName>
        <ecNumber evidence="6">6.2.1.1</ecNumber>
    </recommendedName>
    <alternativeName>
        <fullName evidence="6">Acetate--CoA ligase</fullName>
    </alternativeName>
    <alternativeName>
        <fullName evidence="6">Acyl-activating enzyme</fullName>
    </alternativeName>
</protein>
<dbReference type="InterPro" id="IPR000873">
    <property type="entry name" value="AMP-dep_synth/lig_dom"/>
</dbReference>
<name>D5XAF7_THEPJ</name>
<keyword evidence="6" id="KW-0460">Magnesium</keyword>
<keyword evidence="6" id="KW-0479">Metal-binding</keyword>
<keyword evidence="11" id="KW-1185">Reference proteome</keyword>
<keyword evidence="4 6" id="KW-0067">ATP-binding</keyword>
<feature type="binding site" evidence="6">
    <location>
        <begin position="383"/>
        <end position="385"/>
    </location>
    <ligand>
        <name>ATP</name>
        <dbReference type="ChEBI" id="CHEBI:30616"/>
    </ligand>
</feature>
<evidence type="ECO:0000313" key="11">
    <source>
        <dbReference type="Proteomes" id="UP000002377"/>
    </source>
</evidence>
<feature type="binding site" evidence="6">
    <location>
        <position position="508"/>
    </location>
    <ligand>
        <name>ATP</name>
        <dbReference type="ChEBI" id="CHEBI:30616"/>
    </ligand>
</feature>
<feature type="binding site" evidence="6">
    <location>
        <position position="535"/>
    </location>
    <ligand>
        <name>Mg(2+)</name>
        <dbReference type="ChEBI" id="CHEBI:18420"/>
    </ligand>
</feature>
<dbReference type="NCBIfam" id="TIGR02188">
    <property type="entry name" value="Ac_CoA_lig_AcsA"/>
    <property type="match status" value="1"/>
</dbReference>
<dbReference type="CDD" id="cd05966">
    <property type="entry name" value="ACS"/>
    <property type="match status" value="1"/>
</dbReference>
<evidence type="ECO:0000256" key="4">
    <source>
        <dbReference type="ARBA" id="ARBA00022840"/>
    </source>
</evidence>
<comment type="PTM">
    <text evidence="6">Acetylated. Deacetylation by the SIR2-homolog deacetylase activates the enzyme.</text>
</comment>
<dbReference type="GO" id="GO:0046872">
    <property type="term" value="F:metal ion binding"/>
    <property type="evidence" value="ECO:0007669"/>
    <property type="project" value="UniProtKB-KW"/>
</dbReference>
<feature type="binding site" evidence="6">
    <location>
        <position position="519"/>
    </location>
    <ligand>
        <name>ATP</name>
        <dbReference type="ChEBI" id="CHEBI:30616"/>
    </ligand>
</feature>
<dbReference type="STRING" id="635013.TherJR_0370"/>
<comment type="cofactor">
    <cofactor evidence="6">
        <name>Mg(2+)</name>
        <dbReference type="ChEBI" id="CHEBI:18420"/>
    </cofactor>
</comment>
<dbReference type="InterPro" id="IPR045851">
    <property type="entry name" value="AMP-bd_C_sf"/>
</dbReference>
<dbReference type="GO" id="GO:0003987">
    <property type="term" value="F:acetate-CoA ligase activity"/>
    <property type="evidence" value="ECO:0007669"/>
    <property type="project" value="UniProtKB-UniRule"/>
</dbReference>
<dbReference type="Gene3D" id="3.40.50.12780">
    <property type="entry name" value="N-terminal domain of ligase-like"/>
    <property type="match status" value="1"/>
</dbReference>
<keyword evidence="5 6" id="KW-0007">Acetylation</keyword>
<comment type="function">
    <text evidence="6">Catalyzes the conversion of acetate into acetyl-CoA (AcCoA), an essential intermediate at the junction of anabolic and catabolic pathways. AcsA undergoes a two-step reaction. In the first half reaction, AcsA combines acetate with ATP to form acetyl-adenylate (AcAMP) intermediate. In the second half reaction, it can then transfer the acetyl group from AcAMP to the sulfhydryl group of CoA, forming the product AcCoA.</text>
</comment>
<dbReference type="OrthoDB" id="9778383at2"/>
<feature type="binding site" evidence="6">
    <location>
        <position position="307"/>
    </location>
    <ligand>
        <name>CoA</name>
        <dbReference type="ChEBI" id="CHEBI:57287"/>
    </ligand>
</feature>
<evidence type="ECO:0000256" key="3">
    <source>
        <dbReference type="ARBA" id="ARBA00022741"/>
    </source>
</evidence>
<dbReference type="EMBL" id="CP002028">
    <property type="protein sequence ID" value="ADG81256.1"/>
    <property type="molecule type" value="Genomic_DNA"/>
</dbReference>
<dbReference type="InterPro" id="IPR042099">
    <property type="entry name" value="ANL_N_sf"/>
</dbReference>
<reference evidence="10 11" key="1">
    <citation type="submission" date="2010-05" db="EMBL/GenBank/DDBJ databases">
        <title>Complete sequence of Thermincola sp. JR.</title>
        <authorList>
            <consortium name="US DOE Joint Genome Institute"/>
            <person name="Lucas S."/>
            <person name="Copeland A."/>
            <person name="Lapidus A."/>
            <person name="Cheng J.-F."/>
            <person name="Bruce D."/>
            <person name="Goodwin L."/>
            <person name="Pitluck S."/>
            <person name="Chertkov O."/>
            <person name="Detter J.C."/>
            <person name="Han C."/>
            <person name="Tapia R."/>
            <person name="Land M."/>
            <person name="Hauser L."/>
            <person name="Kyrpides N."/>
            <person name="Mikhailova N."/>
            <person name="Hazen T.C."/>
            <person name="Woyke T."/>
        </authorList>
    </citation>
    <scope>NUCLEOTIDE SEQUENCE [LARGE SCALE GENOMIC DNA]</scope>
    <source>
        <strain evidence="10 11">JR</strain>
    </source>
</reference>
<dbReference type="PANTHER" id="PTHR24095">
    <property type="entry name" value="ACETYL-COENZYME A SYNTHETASE"/>
    <property type="match status" value="1"/>
</dbReference>
<feature type="binding site" evidence="6">
    <location>
        <begin position="407"/>
        <end position="412"/>
    </location>
    <ligand>
        <name>ATP</name>
        <dbReference type="ChEBI" id="CHEBI:30616"/>
    </ligand>
</feature>
<dbReference type="Gene3D" id="3.30.300.30">
    <property type="match status" value="1"/>
</dbReference>
<comment type="similarity">
    <text evidence="1 6">Belongs to the ATP-dependent AMP-binding enzyme family.</text>
</comment>
<comment type="catalytic activity">
    <reaction evidence="6">
        <text>acetate + ATP + CoA = acetyl-CoA + AMP + diphosphate</text>
        <dbReference type="Rhea" id="RHEA:23176"/>
        <dbReference type="ChEBI" id="CHEBI:30089"/>
        <dbReference type="ChEBI" id="CHEBI:30616"/>
        <dbReference type="ChEBI" id="CHEBI:33019"/>
        <dbReference type="ChEBI" id="CHEBI:57287"/>
        <dbReference type="ChEBI" id="CHEBI:57288"/>
        <dbReference type="ChEBI" id="CHEBI:456215"/>
        <dbReference type="EC" id="6.2.1.1"/>
    </reaction>
</comment>
<feature type="binding site" evidence="6">
    <location>
        <position position="516"/>
    </location>
    <ligand>
        <name>CoA</name>
        <dbReference type="ChEBI" id="CHEBI:57287"/>
    </ligand>
</feature>
<evidence type="ECO:0000256" key="6">
    <source>
        <dbReference type="HAMAP-Rule" id="MF_01123"/>
    </source>
</evidence>
<feature type="domain" description="AMP-binding enzyme C-terminal" evidence="8">
    <location>
        <begin position="524"/>
        <end position="602"/>
    </location>
</feature>
<feature type="binding site" evidence="6">
    <location>
        <begin position="189"/>
        <end position="192"/>
    </location>
    <ligand>
        <name>CoA</name>
        <dbReference type="ChEBI" id="CHEBI:57287"/>
    </ligand>
</feature>
<organism evidence="10 11">
    <name type="scientific">Thermincola potens (strain JR)</name>
    <dbReference type="NCBI Taxonomy" id="635013"/>
    <lineage>
        <taxon>Bacteria</taxon>
        <taxon>Bacillati</taxon>
        <taxon>Bacillota</taxon>
        <taxon>Clostridia</taxon>
        <taxon>Eubacteriales</taxon>
        <taxon>Thermincolaceae</taxon>
        <taxon>Thermincola</taxon>
    </lineage>
</organism>
<feature type="binding site" evidence="6">
    <location>
        <position position="493"/>
    </location>
    <ligand>
        <name>ATP</name>
        <dbReference type="ChEBI" id="CHEBI:30616"/>
    </ligand>
</feature>
<dbReference type="Proteomes" id="UP000002377">
    <property type="component" value="Chromosome"/>
</dbReference>
<dbReference type="InterPro" id="IPR032387">
    <property type="entry name" value="ACAS_N"/>
</dbReference>
<keyword evidence="3 6" id="KW-0547">Nucleotide-binding</keyword>
<dbReference type="eggNOG" id="COG0365">
    <property type="taxonomic scope" value="Bacteria"/>
</dbReference>
<dbReference type="GO" id="GO:0016208">
    <property type="term" value="F:AMP binding"/>
    <property type="evidence" value="ECO:0007669"/>
    <property type="project" value="InterPro"/>
</dbReference>
<dbReference type="SUPFAM" id="SSF56801">
    <property type="entry name" value="Acetyl-CoA synthetase-like"/>
    <property type="match status" value="1"/>
</dbReference>
<dbReference type="GO" id="GO:0005524">
    <property type="term" value="F:ATP binding"/>
    <property type="evidence" value="ECO:0007669"/>
    <property type="project" value="UniProtKB-KW"/>
</dbReference>
<evidence type="ECO:0000256" key="5">
    <source>
        <dbReference type="ARBA" id="ARBA00022990"/>
    </source>
</evidence>
<dbReference type="Pfam" id="PF00501">
    <property type="entry name" value="AMP-binding"/>
    <property type="match status" value="1"/>
</dbReference>
<comment type="caution">
    <text evidence="6">Lacks conserved residue(s) required for the propagation of feature annotation.</text>
</comment>
<dbReference type="GO" id="GO:0019427">
    <property type="term" value="P:acetyl-CoA biosynthetic process from acetate"/>
    <property type="evidence" value="ECO:0007669"/>
    <property type="project" value="UniProtKB-UniRule"/>
</dbReference>
<feature type="binding site" evidence="6">
    <location>
        <position position="530"/>
    </location>
    <ligand>
        <name>Mg(2+)</name>
        <dbReference type="ChEBI" id="CHEBI:18420"/>
    </ligand>
</feature>
<dbReference type="Pfam" id="PF13193">
    <property type="entry name" value="AMP-binding_C"/>
    <property type="match status" value="1"/>
</dbReference>
<dbReference type="KEGG" id="tjr:TherJR_0370"/>
<proteinExistence type="inferred from homology"/>
<feature type="modified residue" description="N6-acetyllysine" evidence="6">
    <location>
        <position position="602"/>
    </location>
</feature>
<gene>
    <name evidence="6" type="primary">acsA</name>
    <name evidence="10" type="ordered locus">TherJR_0370</name>
</gene>
<evidence type="ECO:0000259" key="9">
    <source>
        <dbReference type="Pfam" id="PF16177"/>
    </source>
</evidence>
<dbReference type="HOGENOM" id="CLU_000022_3_6_9"/>
<dbReference type="InterPro" id="IPR011904">
    <property type="entry name" value="Ac_CoA_lig"/>
</dbReference>
<evidence type="ECO:0000256" key="1">
    <source>
        <dbReference type="ARBA" id="ARBA00006432"/>
    </source>
</evidence>
<dbReference type="InterPro" id="IPR020845">
    <property type="entry name" value="AMP-binding_CS"/>
</dbReference>
<dbReference type="FunFam" id="3.40.50.12780:FF:000001">
    <property type="entry name" value="Acetyl-coenzyme A synthetase"/>
    <property type="match status" value="1"/>
</dbReference>
<dbReference type="NCBIfam" id="NF001208">
    <property type="entry name" value="PRK00174.1"/>
    <property type="match status" value="1"/>
</dbReference>
<dbReference type="PROSITE" id="PS00455">
    <property type="entry name" value="AMP_BINDING"/>
    <property type="match status" value="1"/>
</dbReference>
<evidence type="ECO:0000259" key="7">
    <source>
        <dbReference type="Pfam" id="PF00501"/>
    </source>
</evidence>
<feature type="domain" description="Acetyl-coenzyme A synthetase N-terminal" evidence="9">
    <location>
        <begin position="26"/>
        <end position="79"/>
    </location>
</feature>
<keyword evidence="2 6" id="KW-0436">Ligase</keyword>